<feature type="region of interest" description="Disordered" evidence="15">
    <location>
        <begin position="527"/>
        <end position="558"/>
    </location>
</feature>
<feature type="region of interest" description="Disordered" evidence="15">
    <location>
        <begin position="141"/>
        <end position="164"/>
    </location>
</feature>
<dbReference type="PANTHER" id="PTHR21737">
    <property type="entry name" value="POLYGLUTAMINE BINDING PROTEIN 1/MARVEL MEMBRANE-ASSOCIATING DOMAIN CONTAINING 3"/>
    <property type="match status" value="1"/>
</dbReference>
<evidence type="ECO:0000256" key="12">
    <source>
        <dbReference type="ARBA" id="ARBA00023242"/>
    </source>
</evidence>
<evidence type="ECO:0000256" key="9">
    <source>
        <dbReference type="ARBA" id="ARBA00023015"/>
    </source>
</evidence>
<accession>A0A9P0ZHX3</accession>
<evidence type="ECO:0000256" key="2">
    <source>
        <dbReference type="ARBA" id="ARBA00004463"/>
    </source>
</evidence>
<evidence type="ECO:0000256" key="1">
    <source>
        <dbReference type="ARBA" id="ARBA00004324"/>
    </source>
</evidence>
<feature type="region of interest" description="Disordered" evidence="15">
    <location>
        <begin position="424"/>
        <end position="489"/>
    </location>
</feature>
<feature type="compositionally biased region" description="Basic and acidic residues" evidence="15">
    <location>
        <begin position="143"/>
        <end position="155"/>
    </location>
</feature>
<keyword evidence="10" id="KW-0804">Transcription</keyword>
<protein>
    <recommendedName>
        <fullName evidence="3">Polyglutamine-binding protein 1</fullName>
    </recommendedName>
    <alternativeName>
        <fullName evidence="13">Polyglutamine tract-binding protein 1</fullName>
    </alternativeName>
</protein>
<keyword evidence="6" id="KW-0507">mRNA processing</keyword>
<dbReference type="EMBL" id="CAMAPE010000038">
    <property type="protein sequence ID" value="CAH9101760.1"/>
    <property type="molecule type" value="Genomic_DNA"/>
</dbReference>
<evidence type="ECO:0000256" key="8">
    <source>
        <dbReference type="ARBA" id="ARBA00022859"/>
    </source>
</evidence>
<evidence type="ECO:0000256" key="4">
    <source>
        <dbReference type="ARBA" id="ARBA00022553"/>
    </source>
</evidence>
<comment type="subunit">
    <text evidence="14">Interacts with POU3F2/Brn-2, ATXN1, TXNL4A, HTT and AR. Interaction with ATXN1 correlates positively with the length of the polyglutamine tract. Interacts with RNA polymerase II large subunit in a phosphorylation-dependent manner. Forms a ternary complex with ATXN1 mutant and phosphorylated RNA polymerase II. Interacts (via C-terminus) with TXNL4A and CD2BP2. Interacts (via WW domain) with ATN1 and SF3B1, and may interact with additional splice factors. Interacts (via WW domain) with WBP11; Leading to reduce interaction between PQBP1 and TXNL4A. Interacts with CAPRIN1. Interacts with DDX1. Interacts with SFPQ. Interacts with KHSRP.</text>
</comment>
<dbReference type="GO" id="GO:0045087">
    <property type="term" value="P:innate immune response"/>
    <property type="evidence" value="ECO:0007669"/>
    <property type="project" value="UniProtKB-KW"/>
</dbReference>
<keyword evidence="7" id="KW-0677">Repeat</keyword>
<keyword evidence="12" id="KW-0539">Nucleus</keyword>
<gene>
    <name evidence="17" type="ORF">CEURO_LOCUS15543</name>
</gene>
<keyword evidence="11" id="KW-0508">mRNA splicing</keyword>
<dbReference type="Gene3D" id="3.40.30.10">
    <property type="entry name" value="Glutaredoxin"/>
    <property type="match status" value="1"/>
</dbReference>
<evidence type="ECO:0000259" key="16">
    <source>
        <dbReference type="PROSITE" id="PS50020"/>
    </source>
</evidence>
<dbReference type="SUPFAM" id="SSF51045">
    <property type="entry name" value="WW domain"/>
    <property type="match status" value="2"/>
</dbReference>
<comment type="subcellular location">
    <subcellularLocation>
        <location evidence="2">Cytoplasmic granule</location>
    </subcellularLocation>
    <subcellularLocation>
        <location evidence="1">Nucleus speckle</location>
    </subcellularLocation>
</comment>
<evidence type="ECO:0000256" key="6">
    <source>
        <dbReference type="ARBA" id="ARBA00022664"/>
    </source>
</evidence>
<dbReference type="AlphaFoldDB" id="A0A9P0ZHX3"/>
<feature type="region of interest" description="Disordered" evidence="15">
    <location>
        <begin position="499"/>
        <end position="518"/>
    </location>
</feature>
<dbReference type="PANTHER" id="PTHR21737:SF3">
    <property type="entry name" value="POLYGLUTAMINE-BINDING PROTEIN 1"/>
    <property type="match status" value="1"/>
</dbReference>
<keyword evidence="8" id="KW-0391">Immunity</keyword>
<dbReference type="InterPro" id="IPR036020">
    <property type="entry name" value="WW_dom_sf"/>
</dbReference>
<keyword evidence="5" id="KW-0399">Innate immunity</keyword>
<keyword evidence="4" id="KW-0597">Phosphoprotein</keyword>
<keyword evidence="18" id="KW-1185">Reference proteome</keyword>
<evidence type="ECO:0000256" key="15">
    <source>
        <dbReference type="SAM" id="MobiDB-lite"/>
    </source>
</evidence>
<dbReference type="GO" id="GO:0043021">
    <property type="term" value="F:ribonucleoprotein complex binding"/>
    <property type="evidence" value="ECO:0007669"/>
    <property type="project" value="TreeGrafter"/>
</dbReference>
<evidence type="ECO:0000256" key="10">
    <source>
        <dbReference type="ARBA" id="ARBA00023163"/>
    </source>
</evidence>
<dbReference type="Gene3D" id="2.20.70.10">
    <property type="match status" value="2"/>
</dbReference>
<dbReference type="Proteomes" id="UP001152484">
    <property type="component" value="Unassembled WGS sequence"/>
</dbReference>
<dbReference type="OrthoDB" id="42462at2759"/>
<keyword evidence="9" id="KW-0805">Transcription regulation</keyword>
<name>A0A9P0ZHX3_CUSEU</name>
<dbReference type="PROSITE" id="PS50020">
    <property type="entry name" value="WW_DOMAIN_2"/>
    <property type="match status" value="2"/>
</dbReference>
<reference evidence="17" key="1">
    <citation type="submission" date="2022-07" db="EMBL/GenBank/DDBJ databases">
        <authorList>
            <person name="Macas J."/>
            <person name="Novak P."/>
            <person name="Neumann P."/>
        </authorList>
    </citation>
    <scope>NUCLEOTIDE SEQUENCE</scope>
</reference>
<comment type="caution">
    <text evidence="17">The sequence shown here is derived from an EMBL/GenBank/DDBJ whole genome shotgun (WGS) entry which is preliminary data.</text>
</comment>
<dbReference type="PROSITE" id="PS01159">
    <property type="entry name" value="WW_DOMAIN_1"/>
    <property type="match status" value="2"/>
</dbReference>
<evidence type="ECO:0000313" key="18">
    <source>
        <dbReference type="Proteomes" id="UP001152484"/>
    </source>
</evidence>
<dbReference type="GO" id="GO:0000380">
    <property type="term" value="P:alternative mRNA splicing, via spliceosome"/>
    <property type="evidence" value="ECO:0007669"/>
    <property type="project" value="TreeGrafter"/>
</dbReference>
<organism evidence="17 18">
    <name type="scientific">Cuscuta europaea</name>
    <name type="common">European dodder</name>
    <dbReference type="NCBI Taxonomy" id="41803"/>
    <lineage>
        <taxon>Eukaryota</taxon>
        <taxon>Viridiplantae</taxon>
        <taxon>Streptophyta</taxon>
        <taxon>Embryophyta</taxon>
        <taxon>Tracheophyta</taxon>
        <taxon>Spermatophyta</taxon>
        <taxon>Magnoliopsida</taxon>
        <taxon>eudicotyledons</taxon>
        <taxon>Gunneridae</taxon>
        <taxon>Pentapetalae</taxon>
        <taxon>asterids</taxon>
        <taxon>lamiids</taxon>
        <taxon>Solanales</taxon>
        <taxon>Convolvulaceae</taxon>
        <taxon>Cuscuteae</taxon>
        <taxon>Cuscuta</taxon>
        <taxon>Cuscuta subgen. Cuscuta</taxon>
    </lineage>
</organism>
<dbReference type="Pfam" id="PF00397">
    <property type="entry name" value="WW"/>
    <property type="match status" value="2"/>
</dbReference>
<dbReference type="InterPro" id="IPR001202">
    <property type="entry name" value="WW_dom"/>
</dbReference>
<evidence type="ECO:0000313" key="17">
    <source>
        <dbReference type="EMBL" id="CAH9101760.1"/>
    </source>
</evidence>
<sequence length="558" mass="61125">MDHHSDQPLPPGVQCVSFASHLLPETAHSTPPVLNNDNIKNPSHSHEGSLFPITPNGIGFSHPESLKPHSTSSCQIHHTHAMNVVSQMPNSSQSIPVPSLMYSVGSSLYPENTNDIDNSVRSAVMREQAFQEIATQKVIQSQREARSIGEHRDSTDLFSGSQDPNTLKEHLLKITAEHRTEMALKHGRSVSSKEGNMEIGNGYGVPGGGAYYGSLKTSIITSTDPVLGHSTNESNPECSGDSGCNSATKELPEFLKKKLRARGILKGDPTMDYTPPSNRSDTFPSQKMLLSELPPGWIEAHDPASGVAYYYDANTGKSQWEKPIPPQIPEIWQELVDETTGQKYYYNTLTNESQWENPFTLKQAALQLHDANTTTNMGQQSSILPKCKGCGGWGVSLLQSWGYCRHCTRVLNLPQSQYLLENAESKQHTNASGPKEDSEKKFQKQRSSFKPPTGKGDRRDNRKRTHSEDEDLDPMDPSSYSDAPRGGWVVGLKGVQPRAADTTATGPLFQQRPYPSPGAVLRKNAEIASSQKKTPKSHNMMAAISKRGDGSDGLGEAD</sequence>
<evidence type="ECO:0000256" key="13">
    <source>
        <dbReference type="ARBA" id="ARBA00042167"/>
    </source>
</evidence>
<dbReference type="GO" id="GO:0016607">
    <property type="term" value="C:nuclear speck"/>
    <property type="evidence" value="ECO:0007669"/>
    <property type="project" value="UniProtKB-SubCell"/>
</dbReference>
<dbReference type="SMART" id="SM00456">
    <property type="entry name" value="WW"/>
    <property type="match status" value="2"/>
</dbReference>
<evidence type="ECO:0000256" key="3">
    <source>
        <dbReference type="ARBA" id="ARBA00021117"/>
    </source>
</evidence>
<evidence type="ECO:0000256" key="7">
    <source>
        <dbReference type="ARBA" id="ARBA00022737"/>
    </source>
</evidence>
<feature type="domain" description="WW" evidence="16">
    <location>
        <begin position="326"/>
        <end position="360"/>
    </location>
</feature>
<proteinExistence type="predicted"/>
<evidence type="ECO:0000256" key="11">
    <source>
        <dbReference type="ARBA" id="ARBA00023187"/>
    </source>
</evidence>
<evidence type="ECO:0000256" key="5">
    <source>
        <dbReference type="ARBA" id="ARBA00022588"/>
    </source>
</evidence>
<evidence type="ECO:0000256" key="14">
    <source>
        <dbReference type="ARBA" id="ARBA00046362"/>
    </source>
</evidence>
<dbReference type="CDD" id="cd00201">
    <property type="entry name" value="WW"/>
    <property type="match status" value="2"/>
</dbReference>
<dbReference type="GO" id="GO:0005737">
    <property type="term" value="C:cytoplasm"/>
    <property type="evidence" value="ECO:0007669"/>
    <property type="project" value="TreeGrafter"/>
</dbReference>
<feature type="domain" description="WW" evidence="16">
    <location>
        <begin position="291"/>
        <end position="325"/>
    </location>
</feature>